<evidence type="ECO:0000256" key="7">
    <source>
        <dbReference type="ARBA" id="ARBA00022679"/>
    </source>
</evidence>
<dbReference type="PANTHER" id="PTHR11579:SF0">
    <property type="entry name" value="PROTEIN-L-ISOASPARTATE(D-ASPARTATE) O-METHYLTRANSFERASE"/>
    <property type="match status" value="1"/>
</dbReference>
<dbReference type="NCBIfam" id="NF001453">
    <property type="entry name" value="PRK00312.1"/>
    <property type="match status" value="1"/>
</dbReference>
<evidence type="ECO:0000256" key="4">
    <source>
        <dbReference type="ARBA" id="ARBA00013346"/>
    </source>
</evidence>
<organism evidence="10 11">
    <name type="scientific">Candidatus Buchananbacteria bacterium RIFCSPHIGHO2_01_FULL_39_8</name>
    <dbReference type="NCBI Taxonomy" id="1797533"/>
    <lineage>
        <taxon>Bacteria</taxon>
        <taxon>Candidatus Buchananiibacteriota</taxon>
    </lineage>
</organism>
<gene>
    <name evidence="10" type="ORF">A2731_04285</name>
</gene>
<dbReference type="Pfam" id="PF01135">
    <property type="entry name" value="PCMT"/>
    <property type="match status" value="1"/>
</dbReference>
<dbReference type="PANTHER" id="PTHR11579">
    <property type="entry name" value="PROTEIN-L-ISOASPARTATE O-METHYLTRANSFERASE"/>
    <property type="match status" value="1"/>
</dbReference>
<dbReference type="InterPro" id="IPR029063">
    <property type="entry name" value="SAM-dependent_MTases_sf"/>
</dbReference>
<comment type="subcellular location">
    <subcellularLocation>
        <location evidence="1">Cytoplasm</location>
    </subcellularLocation>
</comment>
<accession>A0A1G1Y0R0</accession>
<dbReference type="GO" id="GO:0030091">
    <property type="term" value="P:protein repair"/>
    <property type="evidence" value="ECO:0007669"/>
    <property type="project" value="UniProtKB-UniRule"/>
</dbReference>
<comment type="caution">
    <text evidence="10">The sequence shown here is derived from an EMBL/GenBank/DDBJ whole genome shotgun (WGS) entry which is preliminary data.</text>
</comment>
<keyword evidence="7 10" id="KW-0808">Transferase</keyword>
<dbReference type="STRING" id="1797533.A2731_04285"/>
<dbReference type="AlphaFoldDB" id="A0A1G1Y0R0"/>
<evidence type="ECO:0000256" key="6">
    <source>
        <dbReference type="ARBA" id="ARBA00022603"/>
    </source>
</evidence>
<keyword evidence="8" id="KW-0949">S-adenosyl-L-methionine</keyword>
<sequence>MEELIQELIQQGYLKTPAIIEAFRKINRRDFLPEELVGEESVNAPLPIGHGQTISQPLTVAFMFELLQPGTNQKVLDIGSGSGWTTAMLAELVKPKGKVYAIERISELKEFGQDNVAKYNLENVEFFCQDGSLGLPDKAPFDRIIVAAAAFEVPEELKKQLKLGGRLVIPTAQQDIRLIKRIDDKEYEEEVFPGFVFVPLIED</sequence>
<comment type="similarity">
    <text evidence="2">Belongs to the methyltransferase superfamily. L-isoaspartyl/D-aspartyl protein methyltransferase family.</text>
</comment>
<evidence type="ECO:0000313" key="11">
    <source>
        <dbReference type="Proteomes" id="UP000176241"/>
    </source>
</evidence>
<dbReference type="Proteomes" id="UP000176241">
    <property type="component" value="Unassembled WGS sequence"/>
</dbReference>
<dbReference type="CDD" id="cd02440">
    <property type="entry name" value="AdoMet_MTases"/>
    <property type="match status" value="1"/>
</dbReference>
<evidence type="ECO:0000256" key="1">
    <source>
        <dbReference type="ARBA" id="ARBA00004496"/>
    </source>
</evidence>
<proteinExistence type="inferred from homology"/>
<dbReference type="InterPro" id="IPR000682">
    <property type="entry name" value="PCMT"/>
</dbReference>
<evidence type="ECO:0000256" key="8">
    <source>
        <dbReference type="ARBA" id="ARBA00022691"/>
    </source>
</evidence>
<evidence type="ECO:0000256" key="2">
    <source>
        <dbReference type="ARBA" id="ARBA00005369"/>
    </source>
</evidence>
<keyword evidence="5" id="KW-0963">Cytoplasm</keyword>
<reference evidence="10 11" key="1">
    <citation type="journal article" date="2016" name="Nat. Commun.">
        <title>Thousands of microbial genomes shed light on interconnected biogeochemical processes in an aquifer system.</title>
        <authorList>
            <person name="Anantharaman K."/>
            <person name="Brown C.T."/>
            <person name="Hug L.A."/>
            <person name="Sharon I."/>
            <person name="Castelle C.J."/>
            <person name="Probst A.J."/>
            <person name="Thomas B.C."/>
            <person name="Singh A."/>
            <person name="Wilkins M.J."/>
            <person name="Karaoz U."/>
            <person name="Brodie E.L."/>
            <person name="Williams K.H."/>
            <person name="Hubbard S.S."/>
            <person name="Banfield J.F."/>
        </authorList>
    </citation>
    <scope>NUCLEOTIDE SEQUENCE [LARGE SCALE GENOMIC DNA]</scope>
</reference>
<evidence type="ECO:0000313" key="10">
    <source>
        <dbReference type="EMBL" id="OGY45943.1"/>
    </source>
</evidence>
<dbReference type="GO" id="GO:0032259">
    <property type="term" value="P:methylation"/>
    <property type="evidence" value="ECO:0007669"/>
    <property type="project" value="UniProtKB-KW"/>
</dbReference>
<name>A0A1G1Y0R0_9BACT</name>
<dbReference type="EC" id="2.1.1.77" evidence="3 9"/>
<protein>
    <recommendedName>
        <fullName evidence="4 9">Protein-L-isoaspartate O-methyltransferase</fullName>
        <ecNumber evidence="3 9">2.1.1.77</ecNumber>
    </recommendedName>
</protein>
<dbReference type="EMBL" id="MHIC01000007">
    <property type="protein sequence ID" value="OGY45943.1"/>
    <property type="molecule type" value="Genomic_DNA"/>
</dbReference>
<dbReference type="GO" id="GO:0005737">
    <property type="term" value="C:cytoplasm"/>
    <property type="evidence" value="ECO:0007669"/>
    <property type="project" value="UniProtKB-SubCell"/>
</dbReference>
<evidence type="ECO:0000256" key="3">
    <source>
        <dbReference type="ARBA" id="ARBA00011890"/>
    </source>
</evidence>
<dbReference type="GO" id="GO:0004719">
    <property type="term" value="F:protein-L-isoaspartate (D-aspartate) O-methyltransferase activity"/>
    <property type="evidence" value="ECO:0007669"/>
    <property type="project" value="UniProtKB-UniRule"/>
</dbReference>
<dbReference type="NCBIfam" id="TIGR00080">
    <property type="entry name" value="pimt"/>
    <property type="match status" value="1"/>
</dbReference>
<evidence type="ECO:0000256" key="9">
    <source>
        <dbReference type="NCBIfam" id="TIGR00080"/>
    </source>
</evidence>
<dbReference type="Gene3D" id="3.40.50.150">
    <property type="entry name" value="Vaccinia Virus protein VP39"/>
    <property type="match status" value="1"/>
</dbReference>
<keyword evidence="6 10" id="KW-0489">Methyltransferase</keyword>
<dbReference type="SUPFAM" id="SSF53335">
    <property type="entry name" value="S-adenosyl-L-methionine-dependent methyltransferases"/>
    <property type="match status" value="1"/>
</dbReference>
<evidence type="ECO:0000256" key="5">
    <source>
        <dbReference type="ARBA" id="ARBA00022490"/>
    </source>
</evidence>